<sequence length="85" mass="9609">MSLSFNPNLEQARRRSGLAHRVLVKLKTLGLSDNHDEALATLCTDIGDLWSSQLVFLEILNRFLEESDNWDSIGDDFADMLSNVE</sequence>
<dbReference type="EMBL" id="UINC01005893">
    <property type="protein sequence ID" value="SVA24213.1"/>
    <property type="molecule type" value="Genomic_DNA"/>
</dbReference>
<proteinExistence type="predicted"/>
<feature type="non-terminal residue" evidence="1">
    <location>
        <position position="85"/>
    </location>
</feature>
<gene>
    <name evidence="1" type="ORF">METZ01_LOCUS77067</name>
</gene>
<dbReference type="AlphaFoldDB" id="A0A381UC83"/>
<name>A0A381UC83_9ZZZZ</name>
<protein>
    <submittedName>
        <fullName evidence="1">Uncharacterized protein</fullName>
    </submittedName>
</protein>
<reference evidence="1" key="1">
    <citation type="submission" date="2018-05" db="EMBL/GenBank/DDBJ databases">
        <authorList>
            <person name="Lanie J.A."/>
            <person name="Ng W.-L."/>
            <person name="Kazmierczak K.M."/>
            <person name="Andrzejewski T.M."/>
            <person name="Davidsen T.M."/>
            <person name="Wayne K.J."/>
            <person name="Tettelin H."/>
            <person name="Glass J.I."/>
            <person name="Rusch D."/>
            <person name="Podicherti R."/>
            <person name="Tsui H.-C.T."/>
            <person name="Winkler M.E."/>
        </authorList>
    </citation>
    <scope>NUCLEOTIDE SEQUENCE</scope>
</reference>
<evidence type="ECO:0000313" key="1">
    <source>
        <dbReference type="EMBL" id="SVA24213.1"/>
    </source>
</evidence>
<organism evidence="1">
    <name type="scientific">marine metagenome</name>
    <dbReference type="NCBI Taxonomy" id="408172"/>
    <lineage>
        <taxon>unclassified sequences</taxon>
        <taxon>metagenomes</taxon>
        <taxon>ecological metagenomes</taxon>
    </lineage>
</organism>
<accession>A0A381UC83</accession>